<dbReference type="Gene3D" id="3.30.2320.10">
    <property type="entry name" value="hypothetical protein PF0899 domain"/>
    <property type="match status" value="1"/>
</dbReference>
<dbReference type="GO" id="GO:0006508">
    <property type="term" value="P:proteolysis"/>
    <property type="evidence" value="ECO:0007669"/>
    <property type="project" value="UniProtKB-KW"/>
</dbReference>
<keyword evidence="2" id="KW-1188">Viral release from host cell</keyword>
<evidence type="ECO:0000259" key="7">
    <source>
        <dbReference type="Pfam" id="PF05065"/>
    </source>
</evidence>
<feature type="domain" description="Phage capsid-like C-terminal" evidence="7">
    <location>
        <begin position="410"/>
        <end position="642"/>
    </location>
</feature>
<dbReference type="SUPFAM" id="SSF56563">
    <property type="entry name" value="Major capsid protein gp5"/>
    <property type="match status" value="1"/>
</dbReference>
<name>A0AAP9T162_9GAMM</name>
<feature type="domain" description="Prohead serine protease" evidence="6">
    <location>
        <begin position="50"/>
        <end position="157"/>
    </location>
</feature>
<evidence type="ECO:0000256" key="3">
    <source>
        <dbReference type="ARBA" id="ARBA00022670"/>
    </source>
</evidence>
<sequence length="668" mass="73512">MANKAYSILTVNKQYIDSETDERVITGIATTPTADRVFDVIESKGVTFQNPLPLLWQHDHSKPVGTVYFENPTDEGIKFVARIANIEEEGTLKERCNEAWQSVKAGLVRGVSIGFRPTGEMKNIDHGGILYTSTEVFELSLVTIPCNVGATIETIKSFDNASVVKDLSETLEIDDLAVIDNMVVDKFLITKETETKDIETEEARQLQEVNNDLKNNKYLKVYYNKNKDNNNMKFAEQIKNIKAARADKIKEMENFVTAEDATFDEAQTAQYETLENEVKSLDAQLKRITDLEKMSAESATEVEDTTKSYTAPAFNKIKDAPKGVGFARIAGLMAATKGNDMQAAEMAKKYTNTPAVAEYFKQKAVGMTDDQVWGGPLANDTYLKDEFMEMLRPATVFGKIQGFRNVPFNTKITTQTGGTTANWVGEGQAKPKTAMELGSVTLSFAKIAAIVPISQELARFSSPSAELLVRDDLVKAIAARIDDTLFDDAQAETQEVPASLLNDVSAVTLDSSKSFAEAFEEAAHTIISEFSVSGGFEGAYFVMSEVTAINLGLMKDALGRPVYEGMQGLINDKRTLMNLPVVTSNSMTLQNKVVLMRPSEILVADEGGVDLSVSDSATYTPSELGKQVSAWENNLVLIRAERYIRWKKARATAAGYIDITHTYNPPAA</sequence>
<keyword evidence="3" id="KW-0645">Protease</keyword>
<dbReference type="InterPro" id="IPR054612">
    <property type="entry name" value="Phage_capsid-like_C"/>
</dbReference>
<comment type="subcellular location">
    <subcellularLocation>
        <location evidence="1">Virion</location>
    </subcellularLocation>
</comment>
<dbReference type="NCBIfam" id="TIGR01554">
    <property type="entry name" value="major_cap_HK97"/>
    <property type="match status" value="1"/>
</dbReference>
<evidence type="ECO:0000256" key="2">
    <source>
        <dbReference type="ARBA" id="ARBA00022612"/>
    </source>
</evidence>
<dbReference type="InterPro" id="IPR024455">
    <property type="entry name" value="Phage_capsid"/>
</dbReference>
<gene>
    <name evidence="8" type="ORF">FX987_02385</name>
</gene>
<evidence type="ECO:0000313" key="9">
    <source>
        <dbReference type="Proteomes" id="UP000509761"/>
    </source>
</evidence>
<protein>
    <recommendedName>
        <fullName evidence="10">Phage major capsid protein</fullName>
    </recommendedName>
</protein>
<evidence type="ECO:0000256" key="5">
    <source>
        <dbReference type="SAM" id="Coils"/>
    </source>
</evidence>
<dbReference type="SUPFAM" id="SSF50789">
    <property type="entry name" value="Herpes virus serine proteinase, assemblin"/>
    <property type="match status" value="1"/>
</dbReference>
<proteinExistence type="predicted"/>
<reference evidence="8 9" key="1">
    <citation type="submission" date="2019-12" db="EMBL/GenBank/DDBJ databases">
        <title>Genome sequencing and assembly of endphytes of Porphyra tenera.</title>
        <authorList>
            <person name="Park J.M."/>
            <person name="Shin R."/>
            <person name="Jo S.H."/>
        </authorList>
    </citation>
    <scope>NUCLEOTIDE SEQUENCE [LARGE SCALE GENOMIC DNA]</scope>
    <source>
        <strain evidence="8 9">GPM3</strain>
    </source>
</reference>
<keyword evidence="4" id="KW-0378">Hydrolase</keyword>
<dbReference type="EMBL" id="CP054580">
    <property type="protein sequence ID" value="QKS24603.1"/>
    <property type="molecule type" value="Genomic_DNA"/>
</dbReference>
<dbReference type="Pfam" id="PF05065">
    <property type="entry name" value="Phage_capsid"/>
    <property type="match status" value="1"/>
</dbReference>
<dbReference type="AlphaFoldDB" id="A0AAP9T162"/>
<dbReference type="GO" id="GO:0008233">
    <property type="term" value="F:peptidase activity"/>
    <property type="evidence" value="ECO:0007669"/>
    <property type="project" value="UniProtKB-KW"/>
</dbReference>
<dbReference type="RefSeq" id="WP_174788215.1">
    <property type="nucleotide sequence ID" value="NZ_CP054580.1"/>
</dbReference>
<dbReference type="Proteomes" id="UP000509761">
    <property type="component" value="Chromosome"/>
</dbReference>
<organism evidence="8 9">
    <name type="scientific">Vreelandella titanicae</name>
    <dbReference type="NCBI Taxonomy" id="664683"/>
    <lineage>
        <taxon>Bacteria</taxon>
        <taxon>Pseudomonadati</taxon>
        <taxon>Pseudomonadota</taxon>
        <taxon>Gammaproteobacteria</taxon>
        <taxon>Oceanospirillales</taxon>
        <taxon>Halomonadaceae</taxon>
        <taxon>Vreelandella</taxon>
    </lineage>
</organism>
<evidence type="ECO:0000259" key="6">
    <source>
        <dbReference type="Pfam" id="PF04586"/>
    </source>
</evidence>
<dbReference type="Pfam" id="PF04586">
    <property type="entry name" value="Peptidase_S78"/>
    <property type="match status" value="1"/>
</dbReference>
<dbReference type="InterPro" id="IPR054613">
    <property type="entry name" value="Peptidase_S78_dom"/>
</dbReference>
<evidence type="ECO:0000256" key="4">
    <source>
        <dbReference type="ARBA" id="ARBA00022801"/>
    </source>
</evidence>
<feature type="coiled-coil region" evidence="5">
    <location>
        <begin position="264"/>
        <end position="291"/>
    </location>
</feature>
<keyword evidence="9" id="KW-1185">Reference proteome</keyword>
<evidence type="ECO:0008006" key="10">
    <source>
        <dbReference type="Google" id="ProtNLM"/>
    </source>
</evidence>
<dbReference type="Gene3D" id="3.30.2400.10">
    <property type="entry name" value="Major capsid protein gp5"/>
    <property type="match status" value="1"/>
</dbReference>
<evidence type="ECO:0000313" key="8">
    <source>
        <dbReference type="EMBL" id="QKS24603.1"/>
    </source>
</evidence>
<accession>A0AAP9T162</accession>
<evidence type="ECO:0000256" key="1">
    <source>
        <dbReference type="ARBA" id="ARBA00004328"/>
    </source>
</evidence>
<keyword evidence="5" id="KW-0175">Coiled coil</keyword>